<sequence length="308" mass="35550">MPTARVLSTQPAYNREFDDYCNKLKTLSERAASYLLYDQEVKIIYRENIRKAIAYLREEFYRKRSSAEDHYAYMQGRDNAFNGLIYLYDSEEADYQRGRRNDWSVYESTKQFEEQGVLFYGKEGLHILGGCVQTIGGYLTFKTGKLIRSNKLKGIGALAITTGISNAFEHSFIIQYEITKGKSGGYNKNYIENAMADISEYAGYGRRSGELTYKTVDFSVSLFLSFGALVKLKNPNRLLNLPVSTRNGVIYPTRMERWFGDKGGFFLWHALRSDFTHKIKQMPKPLFFYNAVMSGNRLRLLLTEETDD</sequence>
<dbReference type="Proteomes" id="UP000865968">
    <property type="component" value="Unassembled WGS sequence"/>
</dbReference>
<dbReference type="InterPro" id="IPR025320">
    <property type="entry name" value="DUF4225"/>
</dbReference>
<reference evidence="1" key="1">
    <citation type="journal article" date="2018" name="Genome Biol.">
        <title>SKESA: strategic k-mer extension for scrupulous assemblies.</title>
        <authorList>
            <person name="Souvorov A."/>
            <person name="Agarwala R."/>
            <person name="Lipman D.J."/>
        </authorList>
    </citation>
    <scope>NUCLEOTIDE SEQUENCE</scope>
    <source>
        <strain evidence="1">Morganella morganii ARLG-3209</strain>
    </source>
</reference>
<gene>
    <name evidence="1" type="ORF">I8608_003101</name>
</gene>
<accession>A0AAN5MH22</accession>
<protein>
    <submittedName>
        <fullName evidence="1">DUF4225 domain-containing protein</fullName>
    </submittedName>
</protein>
<dbReference type="EMBL" id="DACSWI010000010">
    <property type="protein sequence ID" value="HAT3810210.1"/>
    <property type="molecule type" value="Genomic_DNA"/>
</dbReference>
<reference evidence="1" key="2">
    <citation type="submission" date="2020-10" db="EMBL/GenBank/DDBJ databases">
        <authorList>
            <consortium name="NCBI Pathogen Detection Project"/>
        </authorList>
    </citation>
    <scope>NUCLEOTIDE SEQUENCE</scope>
    <source>
        <strain evidence="1">Morganella morganii ARLG-3209</strain>
    </source>
</reference>
<evidence type="ECO:0000313" key="2">
    <source>
        <dbReference type="Proteomes" id="UP000865968"/>
    </source>
</evidence>
<proteinExistence type="predicted"/>
<organism evidence="1 2">
    <name type="scientific">Morganella morganii</name>
    <name type="common">Proteus morganii</name>
    <dbReference type="NCBI Taxonomy" id="582"/>
    <lineage>
        <taxon>Bacteria</taxon>
        <taxon>Pseudomonadati</taxon>
        <taxon>Pseudomonadota</taxon>
        <taxon>Gammaproteobacteria</taxon>
        <taxon>Enterobacterales</taxon>
        <taxon>Morganellaceae</taxon>
        <taxon>Morganella</taxon>
    </lineage>
</organism>
<evidence type="ECO:0000313" key="1">
    <source>
        <dbReference type="EMBL" id="HAT3810210.1"/>
    </source>
</evidence>
<name>A0AAN5MH22_MORMO</name>
<dbReference type="AlphaFoldDB" id="A0AAN5MH22"/>
<comment type="caution">
    <text evidence="1">The sequence shown here is derived from an EMBL/GenBank/DDBJ whole genome shotgun (WGS) entry which is preliminary data.</text>
</comment>
<dbReference type="Pfam" id="PF13988">
    <property type="entry name" value="DUF4225"/>
    <property type="match status" value="1"/>
</dbReference>